<dbReference type="PANTHER" id="PTHR30290">
    <property type="entry name" value="PERIPLASMIC BINDING COMPONENT OF ABC TRANSPORTER"/>
    <property type="match status" value="1"/>
</dbReference>
<dbReference type="PIRSF" id="PIRSF002741">
    <property type="entry name" value="MppA"/>
    <property type="match status" value="1"/>
</dbReference>
<feature type="domain" description="Solute-binding protein family 5" evidence="3">
    <location>
        <begin position="94"/>
        <end position="453"/>
    </location>
</feature>
<dbReference type="InterPro" id="IPR039424">
    <property type="entry name" value="SBP_5"/>
</dbReference>
<feature type="compositionally biased region" description="Low complexity" evidence="1">
    <location>
        <begin position="29"/>
        <end position="41"/>
    </location>
</feature>
<organism evidence="4 5">
    <name type="scientific">Phytohabitans maris</name>
    <dbReference type="NCBI Taxonomy" id="3071409"/>
    <lineage>
        <taxon>Bacteria</taxon>
        <taxon>Bacillati</taxon>
        <taxon>Actinomycetota</taxon>
        <taxon>Actinomycetes</taxon>
        <taxon>Micromonosporales</taxon>
        <taxon>Micromonosporaceae</taxon>
    </lineage>
</organism>
<dbReference type="InterPro" id="IPR000914">
    <property type="entry name" value="SBP_5_dom"/>
</dbReference>
<keyword evidence="5" id="KW-1185">Reference proteome</keyword>
<dbReference type="PROSITE" id="PS51257">
    <property type="entry name" value="PROKAR_LIPOPROTEIN"/>
    <property type="match status" value="1"/>
</dbReference>
<feature type="chain" id="PRO_5046038866" evidence="2">
    <location>
        <begin position="28"/>
        <end position="534"/>
    </location>
</feature>
<evidence type="ECO:0000256" key="2">
    <source>
        <dbReference type="SAM" id="SignalP"/>
    </source>
</evidence>
<dbReference type="InterPro" id="IPR030678">
    <property type="entry name" value="Peptide/Ni-bd"/>
</dbReference>
<dbReference type="CDD" id="cd00995">
    <property type="entry name" value="PBP2_NikA_DppA_OppA_like"/>
    <property type="match status" value="1"/>
</dbReference>
<comment type="caution">
    <text evidence="4">The sequence shown here is derived from an EMBL/GenBank/DDBJ whole genome shotgun (WGS) entry which is preliminary data.</text>
</comment>
<keyword evidence="2" id="KW-0732">Signal</keyword>
<dbReference type="Gene3D" id="3.40.190.10">
    <property type="entry name" value="Periplasmic binding protein-like II"/>
    <property type="match status" value="1"/>
</dbReference>
<dbReference type="Gene3D" id="3.10.105.10">
    <property type="entry name" value="Dipeptide-binding Protein, Domain 3"/>
    <property type="match status" value="1"/>
</dbReference>
<evidence type="ECO:0000259" key="3">
    <source>
        <dbReference type="Pfam" id="PF00496"/>
    </source>
</evidence>
<evidence type="ECO:0000313" key="4">
    <source>
        <dbReference type="EMBL" id="MDQ7908910.1"/>
    </source>
</evidence>
<reference evidence="4 5" key="1">
    <citation type="submission" date="2023-08" db="EMBL/GenBank/DDBJ databases">
        <title>Phytohabitans sansha sp. nov., isolated from marine sediment.</title>
        <authorList>
            <person name="Zhao Y."/>
            <person name="Yi K."/>
        </authorList>
    </citation>
    <scope>NUCLEOTIDE SEQUENCE [LARGE SCALE GENOMIC DNA]</scope>
    <source>
        <strain evidence="4 5">ZYX-F-186</strain>
    </source>
</reference>
<evidence type="ECO:0000313" key="5">
    <source>
        <dbReference type="Proteomes" id="UP001230908"/>
    </source>
</evidence>
<dbReference type="Pfam" id="PF00496">
    <property type="entry name" value="SBP_bac_5"/>
    <property type="match status" value="1"/>
</dbReference>
<feature type="signal peptide" evidence="2">
    <location>
        <begin position="1"/>
        <end position="27"/>
    </location>
</feature>
<dbReference type="RefSeq" id="WP_308716178.1">
    <property type="nucleotide sequence ID" value="NZ_JAVHUY010000035.1"/>
</dbReference>
<protein>
    <submittedName>
        <fullName evidence="4">ABC transporter substrate-binding protein</fullName>
    </submittedName>
</protein>
<gene>
    <name evidence="4" type="ORF">RB614_30705</name>
</gene>
<sequence length="534" mass="58371">MTSFLPRARTVPRAVAVVLATVLVATACSSSESGDSSGGDSARPAPGDAPHGSIVVRQYAGMRSSDPFSDSNTSSWQFYRQVFEGLVTVDSRLEPKPLIAESWTVNDNATEFTFKIREGLYFHNDQPITAEDVKYSLDYFNANAEFDNELGEVKSVDLVDPLTVSIKLNEPKASLVDDLAAPISAVIVPKGSADNGAQATRPIGSGPYKVESFEPEVRAVIVPFDKYKPVDAEPDGLSGRRQAMLERIEFQVVPEDGAAAAGLETGQFDVDIRVAPSEVERLDALPDVSVLKADGSSWVVLSLNLASGPPIDNLKVRQAITYALDRQKFLDTTNFGYGRVTGGYVPPEVNWYVPGAHDYWPYNYDPAKAKQTLAEAGYHNEPIELIAGGPPYQGSNAVVAEQQLSAVGLNVKVNKLEHATFLSRGAGGKYQMNSAGGTFMTTPDVFYVRYYCNASKRYGYCDPEYDKIYDEATATVDREKRKALFAQLEKKLKDDAVILPLYLSSTLYGVNDRVNGLQADTFDSVRMWNVWVAD</sequence>
<feature type="region of interest" description="Disordered" evidence="1">
    <location>
        <begin position="29"/>
        <end position="50"/>
    </location>
</feature>
<dbReference type="EMBL" id="JAVHUY010000035">
    <property type="protein sequence ID" value="MDQ7908910.1"/>
    <property type="molecule type" value="Genomic_DNA"/>
</dbReference>
<dbReference type="Proteomes" id="UP001230908">
    <property type="component" value="Unassembled WGS sequence"/>
</dbReference>
<name>A0ABU0ZPE9_9ACTN</name>
<dbReference type="SUPFAM" id="SSF53850">
    <property type="entry name" value="Periplasmic binding protein-like II"/>
    <property type="match status" value="1"/>
</dbReference>
<evidence type="ECO:0000256" key="1">
    <source>
        <dbReference type="SAM" id="MobiDB-lite"/>
    </source>
</evidence>
<proteinExistence type="predicted"/>
<accession>A0ABU0ZPE9</accession>